<keyword evidence="2" id="KW-1185">Reference proteome</keyword>
<name>A0ABN7B1T8_9HEMI</name>
<evidence type="ECO:0000313" key="2">
    <source>
        <dbReference type="Proteomes" id="UP001307889"/>
    </source>
</evidence>
<dbReference type="EMBL" id="AP028917">
    <property type="protein sequence ID" value="BES98380.1"/>
    <property type="molecule type" value="Genomic_DNA"/>
</dbReference>
<protein>
    <submittedName>
        <fullName evidence="1">Uncharacterized protein</fullName>
    </submittedName>
</protein>
<evidence type="ECO:0000313" key="1">
    <source>
        <dbReference type="EMBL" id="BES98380.1"/>
    </source>
</evidence>
<gene>
    <name evidence="1" type="ORF">NTJ_11195</name>
</gene>
<sequence length="88" mass="10097">MKNKNVPSDFFSFRPPLSWELSSVCFVPGPIHLRAYLAFLITEKAGNDRLKYVMAFTYNSIFYAYVINYLPGSSRRLPSPSREVELNG</sequence>
<proteinExistence type="predicted"/>
<accession>A0ABN7B1T8</accession>
<reference evidence="1 2" key="1">
    <citation type="submission" date="2023-09" db="EMBL/GenBank/DDBJ databases">
        <title>Nesidiocoris tenuis whole genome shotgun sequence.</title>
        <authorList>
            <person name="Shibata T."/>
            <person name="Shimoda M."/>
            <person name="Kobayashi T."/>
            <person name="Uehara T."/>
        </authorList>
    </citation>
    <scope>NUCLEOTIDE SEQUENCE [LARGE SCALE GENOMIC DNA]</scope>
    <source>
        <strain evidence="1 2">Japan</strain>
    </source>
</reference>
<organism evidence="1 2">
    <name type="scientific">Nesidiocoris tenuis</name>
    <dbReference type="NCBI Taxonomy" id="355587"/>
    <lineage>
        <taxon>Eukaryota</taxon>
        <taxon>Metazoa</taxon>
        <taxon>Ecdysozoa</taxon>
        <taxon>Arthropoda</taxon>
        <taxon>Hexapoda</taxon>
        <taxon>Insecta</taxon>
        <taxon>Pterygota</taxon>
        <taxon>Neoptera</taxon>
        <taxon>Paraneoptera</taxon>
        <taxon>Hemiptera</taxon>
        <taxon>Heteroptera</taxon>
        <taxon>Panheteroptera</taxon>
        <taxon>Cimicomorpha</taxon>
        <taxon>Miridae</taxon>
        <taxon>Dicyphina</taxon>
        <taxon>Nesidiocoris</taxon>
    </lineage>
</organism>
<dbReference type="Proteomes" id="UP001307889">
    <property type="component" value="Chromosome 9"/>
</dbReference>